<feature type="transmembrane region" description="Helical" evidence="1">
    <location>
        <begin position="211"/>
        <end position="235"/>
    </location>
</feature>
<proteinExistence type="predicted"/>
<dbReference type="AlphaFoldDB" id="A0AA36HQH6"/>
<organism evidence="3 4">
    <name type="scientific">Effrenium voratum</name>
    <dbReference type="NCBI Taxonomy" id="2562239"/>
    <lineage>
        <taxon>Eukaryota</taxon>
        <taxon>Sar</taxon>
        <taxon>Alveolata</taxon>
        <taxon>Dinophyceae</taxon>
        <taxon>Suessiales</taxon>
        <taxon>Symbiodiniaceae</taxon>
        <taxon>Effrenium</taxon>
    </lineage>
</organism>
<sequence length="340" mass="38936">MGSRGSEMSDRDFFFADNLEPHATRRAEILKKHPEIKGLMKPEWRSRNTSSLCKFWRVPPEATVALQIAMACLAKRCSVFWFVVAAYVIGGTANHSLFLAVHELAHNLGAQSAAANKVIGMMANLPVVFPYCITFKPYHMAHHRNQGVDGIDTDVPTMLEGYLITRSAVNRVDHTIRKAIFMFFQIFAYALRPMFIKPDLVPVDGWVVCNFLVMACFDYFMLVNVGWHAMLYLLLSTFFAGSIHPTAGHFIAEHYVMDGQAETYSYYGPLNRFAYNVGYHNEHHDFPNIPWSNLPKVREIAPEYYDTLPQCKSWPGAILRYIFDDSISPFSRVKRVRKYE</sequence>
<feature type="transmembrane region" description="Helical" evidence="1">
    <location>
        <begin position="79"/>
        <end position="98"/>
    </location>
</feature>
<dbReference type="Proteomes" id="UP001178507">
    <property type="component" value="Unassembled WGS sequence"/>
</dbReference>
<keyword evidence="1" id="KW-0812">Transmembrane</keyword>
<dbReference type="GO" id="GO:0042284">
    <property type="term" value="F:sphingolipid delta-4 desaturase activity"/>
    <property type="evidence" value="ECO:0007669"/>
    <property type="project" value="TreeGrafter"/>
</dbReference>
<name>A0AA36HQH6_9DINO</name>
<dbReference type="InterPro" id="IPR013866">
    <property type="entry name" value="Sphingolipid_d4-desaturase_N"/>
</dbReference>
<feature type="transmembrane region" description="Helical" evidence="1">
    <location>
        <begin position="118"/>
        <end position="135"/>
    </location>
</feature>
<keyword evidence="1" id="KW-1133">Transmembrane helix</keyword>
<gene>
    <name evidence="3" type="ORF">EVOR1521_LOCUS3257</name>
</gene>
<dbReference type="Pfam" id="PF08557">
    <property type="entry name" value="Lipid_DES"/>
    <property type="match status" value="1"/>
</dbReference>
<evidence type="ECO:0000313" key="3">
    <source>
        <dbReference type="EMBL" id="CAJ1373444.1"/>
    </source>
</evidence>
<comment type="caution">
    <text evidence="3">The sequence shown here is derived from an EMBL/GenBank/DDBJ whole genome shotgun (WGS) entry which is preliminary data.</text>
</comment>
<keyword evidence="1" id="KW-0472">Membrane</keyword>
<accession>A0AA36HQH6</accession>
<evidence type="ECO:0000256" key="1">
    <source>
        <dbReference type="SAM" id="Phobius"/>
    </source>
</evidence>
<feature type="domain" description="Sphingolipid delta4-desaturase N-terminal" evidence="2">
    <location>
        <begin position="8"/>
        <end position="46"/>
    </location>
</feature>
<dbReference type="EMBL" id="CAUJNA010000195">
    <property type="protein sequence ID" value="CAJ1373444.1"/>
    <property type="molecule type" value="Genomic_DNA"/>
</dbReference>
<dbReference type="PANTHER" id="PTHR12879">
    <property type="entry name" value="SPHINGOLIPID DELTA 4 DESATURASE/C-4 HYDROXYLASE PROTEIN DES2"/>
    <property type="match status" value="1"/>
</dbReference>
<dbReference type="PANTHER" id="PTHR12879:SF8">
    <property type="entry name" value="SPHINGOLIPID DELTA(4)-DESATURASE DES1"/>
    <property type="match status" value="1"/>
</dbReference>
<keyword evidence="4" id="KW-1185">Reference proteome</keyword>
<dbReference type="InterPro" id="IPR005804">
    <property type="entry name" value="FA_desaturase_dom"/>
</dbReference>
<evidence type="ECO:0000259" key="2">
    <source>
        <dbReference type="SMART" id="SM01269"/>
    </source>
</evidence>
<evidence type="ECO:0000313" key="4">
    <source>
        <dbReference type="Proteomes" id="UP001178507"/>
    </source>
</evidence>
<dbReference type="SMART" id="SM01269">
    <property type="entry name" value="Lipid_DES"/>
    <property type="match status" value="1"/>
</dbReference>
<reference evidence="3" key="1">
    <citation type="submission" date="2023-08" db="EMBL/GenBank/DDBJ databases">
        <authorList>
            <person name="Chen Y."/>
            <person name="Shah S."/>
            <person name="Dougan E. K."/>
            <person name="Thang M."/>
            <person name="Chan C."/>
        </authorList>
    </citation>
    <scope>NUCLEOTIDE SEQUENCE</scope>
</reference>
<protein>
    <recommendedName>
        <fullName evidence="2">Sphingolipid delta4-desaturase N-terminal domain-containing protein</fullName>
    </recommendedName>
</protein>
<dbReference type="GO" id="GO:0016020">
    <property type="term" value="C:membrane"/>
    <property type="evidence" value="ECO:0007669"/>
    <property type="project" value="GOC"/>
</dbReference>
<feature type="transmembrane region" description="Helical" evidence="1">
    <location>
        <begin position="175"/>
        <end position="191"/>
    </location>
</feature>
<dbReference type="GO" id="GO:0046513">
    <property type="term" value="P:ceramide biosynthetic process"/>
    <property type="evidence" value="ECO:0007669"/>
    <property type="project" value="TreeGrafter"/>
</dbReference>
<dbReference type="Pfam" id="PF00487">
    <property type="entry name" value="FA_desaturase"/>
    <property type="match status" value="1"/>
</dbReference>